<reference evidence="2 3" key="2">
    <citation type="journal article" date="2017" name="Nature">
        <title>The Apostasia genome and the evolution of orchids.</title>
        <authorList>
            <person name="Zhang G.Q."/>
            <person name="Liu K.W."/>
            <person name="Li Z."/>
            <person name="Lohaus R."/>
            <person name="Hsiao Y.Y."/>
            <person name="Niu S.C."/>
            <person name="Wang J.Y."/>
            <person name="Lin Y.C."/>
            <person name="Xu Q."/>
            <person name="Chen L.J."/>
            <person name="Yoshida K."/>
            <person name="Fujiwara S."/>
            <person name="Wang Z.W."/>
            <person name="Zhang Y.Q."/>
            <person name="Mitsuda N."/>
            <person name="Wang M."/>
            <person name="Liu G.H."/>
            <person name="Pecoraro L."/>
            <person name="Huang H.X."/>
            <person name="Xiao X.J."/>
            <person name="Lin M."/>
            <person name="Wu X.Y."/>
            <person name="Wu W.L."/>
            <person name="Chen Y.Y."/>
            <person name="Chang S.B."/>
            <person name="Sakamoto S."/>
            <person name="Ohme-Takagi M."/>
            <person name="Yagi M."/>
            <person name="Zeng S.J."/>
            <person name="Shen C.Y."/>
            <person name="Yeh C.M."/>
            <person name="Luo Y.B."/>
            <person name="Tsai W.C."/>
            <person name="Van de Peer Y."/>
            <person name="Liu Z.J."/>
        </authorList>
    </citation>
    <scope>NUCLEOTIDE SEQUENCE [LARGE SCALE GENOMIC DNA]</scope>
    <source>
        <tissue evidence="2">The whole plant</tissue>
    </source>
</reference>
<protein>
    <submittedName>
        <fullName evidence="2">Uncharacterized protein</fullName>
    </submittedName>
</protein>
<feature type="compositionally biased region" description="Acidic residues" evidence="1">
    <location>
        <begin position="70"/>
        <end position="84"/>
    </location>
</feature>
<sequence length="84" mass="8833">MSKPAAVDLDVEEEDGKRKEGAEDSVSGGVWGEERGGLEEEEGGSKGGEEVVHADGMGEFNSEGMGTEEAANEEEDGEEEEGEK</sequence>
<feature type="compositionally biased region" description="Basic and acidic residues" evidence="1">
    <location>
        <begin position="32"/>
        <end position="53"/>
    </location>
</feature>
<dbReference type="Proteomes" id="UP000233837">
    <property type="component" value="Unassembled WGS sequence"/>
</dbReference>
<reference evidence="2 3" key="1">
    <citation type="journal article" date="2016" name="Sci. Rep.">
        <title>The Dendrobium catenatum Lindl. genome sequence provides insights into polysaccharide synthase, floral development and adaptive evolution.</title>
        <authorList>
            <person name="Zhang G.Q."/>
            <person name="Xu Q."/>
            <person name="Bian C."/>
            <person name="Tsai W.C."/>
            <person name="Yeh C.M."/>
            <person name="Liu K.W."/>
            <person name="Yoshida K."/>
            <person name="Zhang L.S."/>
            <person name="Chang S.B."/>
            <person name="Chen F."/>
            <person name="Shi Y."/>
            <person name="Su Y.Y."/>
            <person name="Zhang Y.Q."/>
            <person name="Chen L.J."/>
            <person name="Yin Y."/>
            <person name="Lin M."/>
            <person name="Huang H."/>
            <person name="Deng H."/>
            <person name="Wang Z.W."/>
            <person name="Zhu S.L."/>
            <person name="Zhao X."/>
            <person name="Deng C."/>
            <person name="Niu S.C."/>
            <person name="Huang J."/>
            <person name="Wang M."/>
            <person name="Liu G.H."/>
            <person name="Yang H.J."/>
            <person name="Xiao X.J."/>
            <person name="Hsiao Y.Y."/>
            <person name="Wu W.L."/>
            <person name="Chen Y.Y."/>
            <person name="Mitsuda N."/>
            <person name="Ohme-Takagi M."/>
            <person name="Luo Y.B."/>
            <person name="Van de Peer Y."/>
            <person name="Liu Z.J."/>
        </authorList>
    </citation>
    <scope>NUCLEOTIDE SEQUENCE [LARGE SCALE GENOMIC DNA]</scope>
    <source>
        <tissue evidence="2">The whole plant</tissue>
    </source>
</reference>
<dbReference type="EMBL" id="KZ502134">
    <property type="protein sequence ID" value="PKU83270.1"/>
    <property type="molecule type" value="Genomic_DNA"/>
</dbReference>
<evidence type="ECO:0000313" key="3">
    <source>
        <dbReference type="Proteomes" id="UP000233837"/>
    </source>
</evidence>
<dbReference type="AlphaFoldDB" id="A0A2I0X5U8"/>
<evidence type="ECO:0000313" key="2">
    <source>
        <dbReference type="EMBL" id="PKU83270.1"/>
    </source>
</evidence>
<name>A0A2I0X5U8_9ASPA</name>
<evidence type="ECO:0000256" key="1">
    <source>
        <dbReference type="SAM" id="MobiDB-lite"/>
    </source>
</evidence>
<proteinExistence type="predicted"/>
<keyword evidence="3" id="KW-1185">Reference proteome</keyword>
<organism evidence="2 3">
    <name type="scientific">Dendrobium catenatum</name>
    <dbReference type="NCBI Taxonomy" id="906689"/>
    <lineage>
        <taxon>Eukaryota</taxon>
        <taxon>Viridiplantae</taxon>
        <taxon>Streptophyta</taxon>
        <taxon>Embryophyta</taxon>
        <taxon>Tracheophyta</taxon>
        <taxon>Spermatophyta</taxon>
        <taxon>Magnoliopsida</taxon>
        <taxon>Liliopsida</taxon>
        <taxon>Asparagales</taxon>
        <taxon>Orchidaceae</taxon>
        <taxon>Epidendroideae</taxon>
        <taxon>Malaxideae</taxon>
        <taxon>Dendrobiinae</taxon>
        <taxon>Dendrobium</taxon>
    </lineage>
</organism>
<accession>A0A2I0X5U8</accession>
<feature type="region of interest" description="Disordered" evidence="1">
    <location>
        <begin position="1"/>
        <end position="84"/>
    </location>
</feature>
<gene>
    <name evidence="2" type="ORF">MA16_Dca006671</name>
</gene>